<dbReference type="AlphaFoldDB" id="A0A2J6SVL0"/>
<evidence type="ECO:0000313" key="2">
    <source>
        <dbReference type="EMBL" id="PMD54815.1"/>
    </source>
</evidence>
<sequence>MLPDRKSYNVRGSTALASRHRSKWPTSLLFGYVFALGVLGLLFRATWRRKLLRHVNVLLILNFMLILISDNLPRALLHTVFLLGQSFLGWFLCQHLDSVF</sequence>
<protein>
    <submittedName>
        <fullName evidence="2">Uncharacterized protein</fullName>
    </submittedName>
</protein>
<dbReference type="Proteomes" id="UP000235371">
    <property type="component" value="Unassembled WGS sequence"/>
</dbReference>
<reference evidence="2 3" key="1">
    <citation type="submission" date="2016-04" db="EMBL/GenBank/DDBJ databases">
        <title>A degradative enzymes factory behind the ericoid mycorrhizal symbiosis.</title>
        <authorList>
            <consortium name="DOE Joint Genome Institute"/>
            <person name="Martino E."/>
            <person name="Morin E."/>
            <person name="Grelet G."/>
            <person name="Kuo A."/>
            <person name="Kohler A."/>
            <person name="Daghino S."/>
            <person name="Barry K."/>
            <person name="Choi C."/>
            <person name="Cichocki N."/>
            <person name="Clum A."/>
            <person name="Copeland A."/>
            <person name="Hainaut M."/>
            <person name="Haridas S."/>
            <person name="Labutti K."/>
            <person name="Lindquist E."/>
            <person name="Lipzen A."/>
            <person name="Khouja H.-R."/>
            <person name="Murat C."/>
            <person name="Ohm R."/>
            <person name="Olson A."/>
            <person name="Spatafora J."/>
            <person name="Veneault-Fourrey C."/>
            <person name="Henrissat B."/>
            <person name="Grigoriev I."/>
            <person name="Martin F."/>
            <person name="Perotto S."/>
        </authorList>
    </citation>
    <scope>NUCLEOTIDE SEQUENCE [LARGE SCALE GENOMIC DNA]</scope>
    <source>
        <strain evidence="2 3">E</strain>
    </source>
</reference>
<keyword evidence="1" id="KW-0812">Transmembrane</keyword>
<accession>A0A2J6SVL0</accession>
<dbReference type="RefSeq" id="XP_024731719.1">
    <property type="nucleotide sequence ID" value="XM_024881091.1"/>
</dbReference>
<name>A0A2J6SVL0_9HELO</name>
<evidence type="ECO:0000256" key="1">
    <source>
        <dbReference type="SAM" id="Phobius"/>
    </source>
</evidence>
<organism evidence="2 3">
    <name type="scientific">Hyaloscypha bicolor E</name>
    <dbReference type="NCBI Taxonomy" id="1095630"/>
    <lineage>
        <taxon>Eukaryota</taxon>
        <taxon>Fungi</taxon>
        <taxon>Dikarya</taxon>
        <taxon>Ascomycota</taxon>
        <taxon>Pezizomycotina</taxon>
        <taxon>Leotiomycetes</taxon>
        <taxon>Helotiales</taxon>
        <taxon>Hyaloscyphaceae</taxon>
        <taxon>Hyaloscypha</taxon>
        <taxon>Hyaloscypha bicolor</taxon>
    </lineage>
</organism>
<keyword evidence="1" id="KW-0472">Membrane</keyword>
<dbReference type="InParanoid" id="A0A2J6SVL0"/>
<feature type="transmembrane region" description="Helical" evidence="1">
    <location>
        <begin position="24"/>
        <end position="44"/>
    </location>
</feature>
<dbReference type="GeneID" id="36589168"/>
<proteinExistence type="predicted"/>
<feature type="transmembrane region" description="Helical" evidence="1">
    <location>
        <begin position="51"/>
        <end position="69"/>
    </location>
</feature>
<keyword evidence="3" id="KW-1185">Reference proteome</keyword>
<evidence type="ECO:0000313" key="3">
    <source>
        <dbReference type="Proteomes" id="UP000235371"/>
    </source>
</evidence>
<gene>
    <name evidence="2" type="ORF">K444DRAFT_617278</name>
</gene>
<dbReference type="EMBL" id="KZ613856">
    <property type="protein sequence ID" value="PMD54815.1"/>
    <property type="molecule type" value="Genomic_DNA"/>
</dbReference>
<keyword evidence="1" id="KW-1133">Transmembrane helix</keyword>